<dbReference type="AlphaFoldDB" id="A0A0R3BRM1"/>
<name>A0A0R3BRM1_9BRAD</name>
<dbReference type="Proteomes" id="UP000051380">
    <property type="component" value="Unassembled WGS sequence"/>
</dbReference>
<sequence length="135" mass="14621">MRPLARSAGLARACQIASHQVLFFVQIVRARSIDEMEIRLIPLARRANIAPPAKWEDERDVTIGGPLGSGRSAGMHEVITHHQPKLVLDWDGIGRRLGPGGAALEGAAEVSCITFAVAHLVPRLAMVLSPFLRMS</sequence>
<organism evidence="1 2">
    <name type="scientific">Bradyrhizobium yuanmingense</name>
    <dbReference type="NCBI Taxonomy" id="108015"/>
    <lineage>
        <taxon>Bacteria</taxon>
        <taxon>Pseudomonadati</taxon>
        <taxon>Pseudomonadota</taxon>
        <taxon>Alphaproteobacteria</taxon>
        <taxon>Hyphomicrobiales</taxon>
        <taxon>Nitrobacteraceae</taxon>
        <taxon>Bradyrhizobium</taxon>
    </lineage>
</organism>
<comment type="caution">
    <text evidence="1">The sequence shown here is derived from an EMBL/GenBank/DDBJ whole genome shotgun (WGS) entry which is preliminary data.</text>
</comment>
<protein>
    <submittedName>
        <fullName evidence="1">Uncharacterized protein</fullName>
    </submittedName>
</protein>
<evidence type="ECO:0000313" key="1">
    <source>
        <dbReference type="EMBL" id="KRP85780.1"/>
    </source>
</evidence>
<dbReference type="EMBL" id="LJYF01000051">
    <property type="protein sequence ID" value="KRP85780.1"/>
    <property type="molecule type" value="Genomic_DNA"/>
</dbReference>
<reference evidence="1 2" key="1">
    <citation type="submission" date="2015-09" db="EMBL/GenBank/DDBJ databases">
        <title>Draft Genome Sequence of the Strain BR 3267 (Bradyrhizobium yuanmingense) recommended as inoculant for cowpea in Brazil.</title>
        <authorList>
            <person name="Simoes-Araujo J.L."/>
            <person name="Zilli J.E."/>
        </authorList>
    </citation>
    <scope>NUCLEOTIDE SEQUENCE [LARGE SCALE GENOMIC DNA]</scope>
    <source>
        <strain evidence="1 2">BR3267</strain>
    </source>
</reference>
<accession>A0A0R3BRM1</accession>
<evidence type="ECO:0000313" key="2">
    <source>
        <dbReference type="Proteomes" id="UP000051380"/>
    </source>
</evidence>
<gene>
    <name evidence="1" type="ORF">AOQ72_03755</name>
</gene>
<proteinExistence type="predicted"/>